<comment type="function">
    <text evidence="5">General factor that plays a role in the activation of archaeal genes transcribed by RNA polymerase. Binds specifically to the TATA box promoter element which lies close to the position of transcription initiation.</text>
</comment>
<evidence type="ECO:0000256" key="5">
    <source>
        <dbReference type="HAMAP-Rule" id="MF_00408"/>
    </source>
</evidence>
<evidence type="ECO:0000256" key="1">
    <source>
        <dbReference type="ARBA" id="ARBA00005560"/>
    </source>
</evidence>
<comment type="similarity">
    <text evidence="1 5">Belongs to the TBP family.</text>
</comment>
<name>A0A133VS60_9EURY</name>
<comment type="caution">
    <text evidence="6">The sequence shown here is derived from an EMBL/GenBank/DDBJ whole genome shotgun (WGS) entry which is preliminary data.</text>
</comment>
<dbReference type="SUPFAM" id="SSF55945">
    <property type="entry name" value="TATA-box binding protein-like"/>
    <property type="match status" value="2"/>
</dbReference>
<dbReference type="InterPro" id="IPR000814">
    <property type="entry name" value="TBP"/>
</dbReference>
<dbReference type="GO" id="GO:0003677">
    <property type="term" value="F:DNA binding"/>
    <property type="evidence" value="ECO:0007669"/>
    <property type="project" value="UniProtKB-KW"/>
</dbReference>
<keyword evidence="5" id="KW-0805">Transcription regulation</keyword>
<dbReference type="Proteomes" id="UP000070399">
    <property type="component" value="Unassembled WGS sequence"/>
</dbReference>
<protein>
    <recommendedName>
        <fullName evidence="5">TATA-box-binding protein</fullName>
    </recommendedName>
    <alternativeName>
        <fullName evidence="5">Box A-binding protein</fullName>
        <shortName evidence="5">BAP</shortName>
    </alternativeName>
    <alternativeName>
        <fullName evidence="5">TATA sequence-binding protein</fullName>
        <shortName evidence="5">TBP</shortName>
    </alternativeName>
    <alternativeName>
        <fullName evidence="5">TATA-box factor</fullName>
    </alternativeName>
</protein>
<dbReference type="PRINTS" id="PR00686">
    <property type="entry name" value="TIFACTORIID"/>
</dbReference>
<keyword evidence="4 5" id="KW-0804">Transcription</keyword>
<gene>
    <name evidence="5" type="primary">tbp</name>
    <name evidence="6" type="ORF">AKJ35_01095</name>
</gene>
<evidence type="ECO:0000313" key="6">
    <source>
        <dbReference type="EMBL" id="KXB09272.1"/>
    </source>
</evidence>
<evidence type="ECO:0000313" key="7">
    <source>
        <dbReference type="Proteomes" id="UP000070399"/>
    </source>
</evidence>
<proteinExistence type="inferred from homology"/>
<dbReference type="GO" id="GO:0006352">
    <property type="term" value="P:DNA-templated transcription initiation"/>
    <property type="evidence" value="ECO:0007669"/>
    <property type="project" value="InterPro"/>
</dbReference>
<keyword evidence="3 5" id="KW-0238">DNA-binding</keyword>
<evidence type="ECO:0000256" key="4">
    <source>
        <dbReference type="ARBA" id="ARBA00023163"/>
    </source>
</evidence>
<dbReference type="PATRIC" id="fig|1698257.3.peg.295"/>
<feature type="repeat" description="2" evidence="5">
    <location>
        <begin position="100"/>
        <end position="176"/>
    </location>
</feature>
<dbReference type="InterPro" id="IPR012295">
    <property type="entry name" value="TBP_dom_sf"/>
</dbReference>
<dbReference type="GO" id="GO:0003700">
    <property type="term" value="F:DNA-binding transcription factor activity"/>
    <property type="evidence" value="ECO:0007669"/>
    <property type="project" value="UniProtKB-UniRule"/>
</dbReference>
<dbReference type="Pfam" id="PF00352">
    <property type="entry name" value="TBP"/>
    <property type="match status" value="2"/>
</dbReference>
<organism evidence="6 7">
    <name type="scientific">candidate division MSBL1 archaeon SCGC-AAA833F18</name>
    <dbReference type="NCBI Taxonomy" id="1698257"/>
    <lineage>
        <taxon>Archaea</taxon>
        <taxon>Methanobacteriati</taxon>
        <taxon>Methanobacteriota</taxon>
        <taxon>candidate division MSBL1</taxon>
    </lineage>
</organism>
<dbReference type="PANTHER" id="PTHR10126">
    <property type="entry name" value="TATA-BOX BINDING PROTEIN"/>
    <property type="match status" value="1"/>
</dbReference>
<dbReference type="AlphaFoldDB" id="A0A133VS60"/>
<evidence type="ECO:0000256" key="2">
    <source>
        <dbReference type="ARBA" id="ARBA00022737"/>
    </source>
</evidence>
<dbReference type="EMBL" id="LHYO01000009">
    <property type="protein sequence ID" value="KXB09272.1"/>
    <property type="molecule type" value="Genomic_DNA"/>
</dbReference>
<keyword evidence="2 5" id="KW-0677">Repeat</keyword>
<dbReference type="Gene3D" id="3.30.310.10">
    <property type="entry name" value="TATA-Binding Protein"/>
    <property type="match status" value="2"/>
</dbReference>
<evidence type="ECO:0000256" key="3">
    <source>
        <dbReference type="ARBA" id="ARBA00023125"/>
    </source>
</evidence>
<dbReference type="HAMAP" id="MF_00408">
    <property type="entry name" value="TATA_bind_prot_arch"/>
    <property type="match status" value="1"/>
</dbReference>
<keyword evidence="7" id="KW-1185">Reference proteome</keyword>
<sequence length="178" mass="19833">MVKVDIEIQNIVLTVTYKDTEFDLEELAGILKGARYEPEVFPGVIYKSKTPRASFLIFASGKMNCVGAKSMKDAEKAIKELTNKLKNSGVKIKGKPKIKVRNMVASLNFHREFDVEQIAREFPNTEYEPEVFPGLVLRLDEPKVVILLFVSGKGVCVGAESITDIKKAAKKITKVISK</sequence>
<reference evidence="6 7" key="1">
    <citation type="journal article" date="2016" name="Sci. Rep.">
        <title>Metabolic traits of an uncultured archaeal lineage -MSBL1- from brine pools of the Red Sea.</title>
        <authorList>
            <person name="Mwirichia R."/>
            <person name="Alam I."/>
            <person name="Rashid M."/>
            <person name="Vinu M."/>
            <person name="Ba-Alawi W."/>
            <person name="Anthony Kamau A."/>
            <person name="Kamanda Ngugi D."/>
            <person name="Goker M."/>
            <person name="Klenk H.P."/>
            <person name="Bajic V."/>
            <person name="Stingl U."/>
        </authorList>
    </citation>
    <scope>NUCLEOTIDE SEQUENCE [LARGE SCALE GENOMIC DNA]</scope>
    <source>
        <strain evidence="6">SCGC-AAA833F18</strain>
    </source>
</reference>
<comment type="caution">
    <text evidence="5">Lacks conserved residue(s) required for the propagation of feature annotation.</text>
</comment>
<accession>A0A133VS60</accession>